<evidence type="ECO:0000259" key="11">
    <source>
        <dbReference type="Pfam" id="PF14368"/>
    </source>
</evidence>
<dbReference type="Proteomes" id="UP000242715">
    <property type="component" value="Unassembled WGS sequence"/>
</dbReference>
<keyword evidence="3" id="KW-1003">Cell membrane</keyword>
<keyword evidence="8" id="KW-0449">Lipoprotein</keyword>
<dbReference type="AlphaFoldDB" id="A0A2Z6MCK9"/>
<dbReference type="InterPro" id="IPR043325">
    <property type="entry name" value="LTSS"/>
</dbReference>
<evidence type="ECO:0000256" key="1">
    <source>
        <dbReference type="ARBA" id="ARBA00004609"/>
    </source>
</evidence>
<evidence type="ECO:0000256" key="2">
    <source>
        <dbReference type="ARBA" id="ARBA00009748"/>
    </source>
</evidence>
<dbReference type="CDD" id="cd00010">
    <property type="entry name" value="AAI_LTSS"/>
    <property type="match status" value="1"/>
</dbReference>
<keyword evidence="13" id="KW-1185">Reference proteome</keyword>
<keyword evidence="7" id="KW-0325">Glycoprotein</keyword>
<dbReference type="InterPro" id="IPR036312">
    <property type="entry name" value="Bifun_inhib/LTP/seed_sf"/>
</dbReference>
<feature type="compositionally biased region" description="Polar residues" evidence="9">
    <location>
        <begin position="163"/>
        <end position="172"/>
    </location>
</feature>
<keyword evidence="5 10" id="KW-0732">Signal</keyword>
<evidence type="ECO:0000256" key="8">
    <source>
        <dbReference type="ARBA" id="ARBA00023288"/>
    </source>
</evidence>
<dbReference type="Gene3D" id="1.10.110.10">
    <property type="entry name" value="Plant lipid-transfer and hydrophobic proteins"/>
    <property type="match status" value="1"/>
</dbReference>
<dbReference type="PANTHER" id="PTHR33044">
    <property type="entry name" value="BIFUNCTIONAL INHIBITOR/LIPID-TRANSFER PROTEIN/SEED STORAGE 2S ALBUMIN SUPERFAMILY PROTEIN-RELATED"/>
    <property type="match status" value="1"/>
</dbReference>
<feature type="domain" description="Bifunctional inhibitor/plant lipid transfer protein/seed storage helical" evidence="11">
    <location>
        <begin position="17"/>
        <end position="112"/>
    </location>
</feature>
<evidence type="ECO:0000256" key="4">
    <source>
        <dbReference type="ARBA" id="ARBA00022622"/>
    </source>
</evidence>
<organism evidence="12 13">
    <name type="scientific">Trifolium subterraneum</name>
    <name type="common">Subterranean clover</name>
    <dbReference type="NCBI Taxonomy" id="3900"/>
    <lineage>
        <taxon>Eukaryota</taxon>
        <taxon>Viridiplantae</taxon>
        <taxon>Streptophyta</taxon>
        <taxon>Embryophyta</taxon>
        <taxon>Tracheophyta</taxon>
        <taxon>Spermatophyta</taxon>
        <taxon>Magnoliopsida</taxon>
        <taxon>eudicotyledons</taxon>
        <taxon>Gunneridae</taxon>
        <taxon>Pentapetalae</taxon>
        <taxon>rosids</taxon>
        <taxon>fabids</taxon>
        <taxon>Fabales</taxon>
        <taxon>Fabaceae</taxon>
        <taxon>Papilionoideae</taxon>
        <taxon>50 kb inversion clade</taxon>
        <taxon>NPAAA clade</taxon>
        <taxon>Hologalegina</taxon>
        <taxon>IRL clade</taxon>
        <taxon>Trifolieae</taxon>
        <taxon>Trifolium</taxon>
    </lineage>
</organism>
<reference evidence="13" key="1">
    <citation type="journal article" date="2017" name="Front. Plant Sci.">
        <title>Climate Clever Clovers: New Paradigm to Reduce the Environmental Footprint of Ruminants by Breeding Low Methanogenic Forages Utilizing Haplotype Variation.</title>
        <authorList>
            <person name="Kaur P."/>
            <person name="Appels R."/>
            <person name="Bayer P.E."/>
            <person name="Keeble-Gagnere G."/>
            <person name="Wang J."/>
            <person name="Hirakawa H."/>
            <person name="Shirasawa K."/>
            <person name="Vercoe P."/>
            <person name="Stefanova K."/>
            <person name="Durmic Z."/>
            <person name="Nichols P."/>
            <person name="Revell C."/>
            <person name="Isobe S.N."/>
            <person name="Edwards D."/>
            <person name="Erskine W."/>
        </authorList>
    </citation>
    <scope>NUCLEOTIDE SEQUENCE [LARGE SCALE GENOMIC DNA]</scope>
    <source>
        <strain evidence="13">cv. Daliak</strain>
    </source>
</reference>
<comment type="subcellular location">
    <subcellularLocation>
        <location evidence="1">Cell membrane</location>
        <topology evidence="1">Lipid-anchor</topology>
        <topology evidence="1">GPI-anchor</topology>
    </subcellularLocation>
</comment>
<evidence type="ECO:0000256" key="5">
    <source>
        <dbReference type="ARBA" id="ARBA00022729"/>
    </source>
</evidence>
<dbReference type="Pfam" id="PF14368">
    <property type="entry name" value="LTP_2"/>
    <property type="match status" value="1"/>
</dbReference>
<keyword evidence="6" id="KW-1015">Disulfide bond</keyword>
<feature type="signal peptide" evidence="10">
    <location>
        <begin position="1"/>
        <end position="26"/>
    </location>
</feature>
<dbReference type="GO" id="GO:0005886">
    <property type="term" value="C:plasma membrane"/>
    <property type="evidence" value="ECO:0007669"/>
    <property type="project" value="UniProtKB-SubCell"/>
</dbReference>
<keyword evidence="4" id="KW-0336">GPI-anchor</keyword>
<accession>A0A2Z6MCK9</accession>
<feature type="chain" id="PRO_5016355213" description="Bifunctional inhibitor/plant lipid transfer protein/seed storage helical domain-containing protein" evidence="10">
    <location>
        <begin position="27"/>
        <end position="207"/>
    </location>
</feature>
<dbReference type="SUPFAM" id="SSF47699">
    <property type="entry name" value="Bifunctional inhibitor/lipid-transfer protein/seed storage 2S albumin"/>
    <property type="match status" value="1"/>
</dbReference>
<sequence>MGLRASLPHILVLGTSLMLIINYAMGESAQEKQKCAEQLTNVATCLPYLGGSAKAPTSDCCSGLIQAFKNNKKCICIIVKDRDDPDLGLKINITLTLGLPSLCKASDNLSQCPSLLHLDPKSAEAQAFINQLGQNSNGSSMSPASTPSAEGSSQHGKNRGTDETVTTKNNASSKEKRLLQKTNLSISGYLCKASHGGHLLRLKLEKI</sequence>
<dbReference type="InterPro" id="IPR016140">
    <property type="entry name" value="Bifunc_inhib/LTP/seed_store"/>
</dbReference>
<protein>
    <recommendedName>
        <fullName evidence="11">Bifunctional inhibitor/plant lipid transfer protein/seed storage helical domain-containing protein</fullName>
    </recommendedName>
</protein>
<gene>
    <name evidence="12" type="ORF">TSUD_170990</name>
</gene>
<comment type="similarity">
    <text evidence="2">Belongs to the plant LTP family.</text>
</comment>
<feature type="region of interest" description="Disordered" evidence="9">
    <location>
        <begin position="133"/>
        <end position="176"/>
    </location>
</feature>
<dbReference type="OrthoDB" id="1417987at2759"/>
<keyword evidence="4" id="KW-0472">Membrane</keyword>
<evidence type="ECO:0000256" key="3">
    <source>
        <dbReference type="ARBA" id="ARBA00022475"/>
    </source>
</evidence>
<feature type="compositionally biased region" description="Polar residues" evidence="9">
    <location>
        <begin position="133"/>
        <end position="155"/>
    </location>
</feature>
<dbReference type="GO" id="GO:0098552">
    <property type="term" value="C:side of membrane"/>
    <property type="evidence" value="ECO:0007669"/>
    <property type="project" value="UniProtKB-KW"/>
</dbReference>
<evidence type="ECO:0000256" key="9">
    <source>
        <dbReference type="SAM" id="MobiDB-lite"/>
    </source>
</evidence>
<evidence type="ECO:0000313" key="13">
    <source>
        <dbReference type="Proteomes" id="UP000242715"/>
    </source>
</evidence>
<proteinExistence type="inferred from homology"/>
<evidence type="ECO:0000256" key="7">
    <source>
        <dbReference type="ARBA" id="ARBA00023180"/>
    </source>
</evidence>
<evidence type="ECO:0000256" key="6">
    <source>
        <dbReference type="ARBA" id="ARBA00023157"/>
    </source>
</evidence>
<evidence type="ECO:0000256" key="10">
    <source>
        <dbReference type="SAM" id="SignalP"/>
    </source>
</evidence>
<dbReference type="EMBL" id="DF973205">
    <property type="protein sequence ID" value="GAU19873.1"/>
    <property type="molecule type" value="Genomic_DNA"/>
</dbReference>
<evidence type="ECO:0000313" key="12">
    <source>
        <dbReference type="EMBL" id="GAU19873.1"/>
    </source>
</evidence>
<name>A0A2Z6MCK9_TRISU</name>